<organism evidence="1 2">
    <name type="scientific">Phytophthora sojae (strain P6497)</name>
    <name type="common">Soybean stem and root rot agent</name>
    <name type="synonym">Phytophthora megasperma f. sp. glycines</name>
    <dbReference type="NCBI Taxonomy" id="1094619"/>
    <lineage>
        <taxon>Eukaryota</taxon>
        <taxon>Sar</taxon>
        <taxon>Stramenopiles</taxon>
        <taxon>Oomycota</taxon>
        <taxon>Peronosporomycetes</taxon>
        <taxon>Peronosporales</taxon>
        <taxon>Peronosporaceae</taxon>
        <taxon>Phytophthora</taxon>
    </lineage>
</organism>
<keyword evidence="2" id="KW-1185">Reference proteome</keyword>
<accession>G4ZC57</accession>
<dbReference type="AlphaFoldDB" id="G4ZC57"/>
<feature type="non-terminal residue" evidence="1">
    <location>
        <position position="1"/>
    </location>
</feature>
<dbReference type="Proteomes" id="UP000002640">
    <property type="component" value="Unassembled WGS sequence"/>
</dbReference>
<sequence>GSTLGVGRAVRRWYAQFKTTGYVFPDEGTRHLVYGLVDYVSSYVKQHFLFYIKEHLAEMKARFPEQHQGLLATCVQRLRLFQLNLSRKILEMRAREAALWRWTRTWSS</sequence>
<dbReference type="EMBL" id="JH159153">
    <property type="protein sequence ID" value="EGZ21338.1"/>
    <property type="molecule type" value="Genomic_DNA"/>
</dbReference>
<dbReference type="KEGG" id="psoj:PHYSODRAFT_496170"/>
<evidence type="ECO:0000313" key="2">
    <source>
        <dbReference type="Proteomes" id="UP000002640"/>
    </source>
</evidence>
<gene>
    <name evidence="1" type="ORF">PHYSODRAFT_496170</name>
</gene>
<dbReference type="RefSeq" id="XP_009524055.1">
    <property type="nucleotide sequence ID" value="XM_009525760.1"/>
</dbReference>
<protein>
    <submittedName>
        <fullName evidence="1">Uncharacterized protein</fullName>
    </submittedName>
</protein>
<evidence type="ECO:0000313" key="1">
    <source>
        <dbReference type="EMBL" id="EGZ21338.1"/>
    </source>
</evidence>
<proteinExistence type="predicted"/>
<reference evidence="1 2" key="1">
    <citation type="journal article" date="2006" name="Science">
        <title>Phytophthora genome sequences uncover evolutionary origins and mechanisms of pathogenesis.</title>
        <authorList>
            <person name="Tyler B.M."/>
            <person name="Tripathy S."/>
            <person name="Zhang X."/>
            <person name="Dehal P."/>
            <person name="Jiang R.H."/>
            <person name="Aerts A."/>
            <person name="Arredondo F.D."/>
            <person name="Baxter L."/>
            <person name="Bensasson D."/>
            <person name="Beynon J.L."/>
            <person name="Chapman J."/>
            <person name="Damasceno C.M."/>
            <person name="Dorrance A.E."/>
            <person name="Dou D."/>
            <person name="Dickerman A.W."/>
            <person name="Dubchak I.L."/>
            <person name="Garbelotto M."/>
            <person name="Gijzen M."/>
            <person name="Gordon S.G."/>
            <person name="Govers F."/>
            <person name="Grunwald N.J."/>
            <person name="Huang W."/>
            <person name="Ivors K.L."/>
            <person name="Jones R.W."/>
            <person name="Kamoun S."/>
            <person name="Krampis K."/>
            <person name="Lamour K.H."/>
            <person name="Lee M.K."/>
            <person name="McDonald W.H."/>
            <person name="Medina M."/>
            <person name="Meijer H.J."/>
            <person name="Nordberg E.K."/>
            <person name="Maclean D.J."/>
            <person name="Ospina-Giraldo M.D."/>
            <person name="Morris P.F."/>
            <person name="Phuntumart V."/>
            <person name="Putnam N.H."/>
            <person name="Rash S."/>
            <person name="Rose J.K."/>
            <person name="Sakihama Y."/>
            <person name="Salamov A.A."/>
            <person name="Savidor A."/>
            <person name="Scheuring C.F."/>
            <person name="Smith B.M."/>
            <person name="Sobral B.W."/>
            <person name="Terry A."/>
            <person name="Torto-Alalibo T.A."/>
            <person name="Win J."/>
            <person name="Xu Z."/>
            <person name="Zhang H."/>
            <person name="Grigoriev I.V."/>
            <person name="Rokhsar D.S."/>
            <person name="Boore J.L."/>
        </authorList>
    </citation>
    <scope>NUCLEOTIDE SEQUENCE [LARGE SCALE GENOMIC DNA]</scope>
    <source>
        <strain evidence="1 2">P6497</strain>
    </source>
</reference>
<dbReference type="GeneID" id="20657273"/>
<dbReference type="InParanoid" id="G4ZC57"/>
<name>G4ZC57_PHYSP</name>